<protein>
    <submittedName>
        <fullName evidence="1">Uncharacterized protein</fullName>
    </submittedName>
</protein>
<name>A0AAX3J7T8_9GAMM</name>
<accession>A0AAX3J7T8</accession>
<comment type="caution">
    <text evidence="1">The sequence shown here is derived from an EMBL/GenBank/DDBJ whole genome shotgun (WGS) entry which is preliminary data.</text>
</comment>
<gene>
    <name evidence="1" type="ORF">PANT111_210109</name>
</gene>
<dbReference type="AlphaFoldDB" id="A0AAX3J7T8"/>
<reference evidence="1 2" key="1">
    <citation type="submission" date="2019-10" db="EMBL/GenBank/DDBJ databases">
        <authorList>
            <person name="Karimi E."/>
        </authorList>
    </citation>
    <scope>NUCLEOTIDE SEQUENCE [LARGE SCALE GENOMIC DNA]</scope>
    <source>
        <strain evidence="1">Pantoea sp. 111</strain>
    </source>
</reference>
<dbReference type="Proteomes" id="UP000433737">
    <property type="component" value="Unassembled WGS sequence"/>
</dbReference>
<evidence type="ECO:0000313" key="1">
    <source>
        <dbReference type="EMBL" id="VXC09304.1"/>
    </source>
</evidence>
<sequence length="79" mass="8526">MVAQPLNSITSTPDITILFIIHRHRFIALRDISAAQPAIVNLFATNNGRNRYAKVGFSAPQQSQALPAAQVRLRAASAG</sequence>
<proteinExistence type="predicted"/>
<dbReference type="EMBL" id="CABWMH010000014">
    <property type="protein sequence ID" value="VXC09304.1"/>
    <property type="molecule type" value="Genomic_DNA"/>
</dbReference>
<evidence type="ECO:0000313" key="2">
    <source>
        <dbReference type="Proteomes" id="UP000433737"/>
    </source>
</evidence>
<organism evidence="1 2">
    <name type="scientific">Pantoea brenneri</name>
    <dbReference type="NCBI Taxonomy" id="472694"/>
    <lineage>
        <taxon>Bacteria</taxon>
        <taxon>Pseudomonadati</taxon>
        <taxon>Pseudomonadota</taxon>
        <taxon>Gammaproteobacteria</taxon>
        <taxon>Enterobacterales</taxon>
        <taxon>Erwiniaceae</taxon>
        <taxon>Pantoea</taxon>
    </lineage>
</organism>